<name>A0ABM5QNE6_9CORY</name>
<keyword evidence="5" id="KW-1185">Reference proteome</keyword>
<dbReference type="Proteomes" id="UP000028504">
    <property type="component" value="Chromosome"/>
</dbReference>
<organism evidence="4 5">
    <name type="scientific">Corynebacterium atypicum</name>
    <dbReference type="NCBI Taxonomy" id="191610"/>
    <lineage>
        <taxon>Bacteria</taxon>
        <taxon>Bacillati</taxon>
        <taxon>Actinomycetota</taxon>
        <taxon>Actinomycetes</taxon>
        <taxon>Mycobacteriales</taxon>
        <taxon>Corynebacteriaceae</taxon>
        <taxon>Corynebacterium</taxon>
    </lineage>
</organism>
<accession>A0ABM5QNE6</accession>
<reference evidence="4 5" key="1">
    <citation type="submission" date="2014-07" db="EMBL/GenBank/DDBJ databases">
        <title>Complete genome sequence of Corynebacterium atypicum DSM 44849: identifiction of the mycolic acid biosynthesis genes.</title>
        <authorList>
            <person name="Tippelt A."/>
            <person name="Mollmann S."/>
            <person name="Albersmeier A."/>
            <person name="Jaenicke S."/>
            <person name="Ruckert C."/>
            <person name="Tauch A."/>
        </authorList>
    </citation>
    <scope>NUCLEOTIDE SEQUENCE [LARGE SCALE GENOMIC DNA]</scope>
    <source>
        <strain evidence="4 5">R2070</strain>
    </source>
</reference>
<evidence type="ECO:0000313" key="4">
    <source>
        <dbReference type="EMBL" id="AIG64347.1"/>
    </source>
</evidence>
<dbReference type="PANTHER" id="PTHR42954:SF2">
    <property type="entry name" value="FE(2+) TRANSPORT PROTEIN A"/>
    <property type="match status" value="1"/>
</dbReference>
<dbReference type="RefSeq" id="WP_038605951.1">
    <property type="nucleotide sequence ID" value="NZ_CP008944.1"/>
</dbReference>
<keyword evidence="1" id="KW-0408">Iron</keyword>
<feature type="compositionally biased region" description="Basic and acidic residues" evidence="2">
    <location>
        <begin position="55"/>
        <end position="67"/>
    </location>
</feature>
<feature type="region of interest" description="Disordered" evidence="2">
    <location>
        <begin position="124"/>
        <end position="157"/>
    </location>
</feature>
<feature type="region of interest" description="Disordered" evidence="2">
    <location>
        <begin position="44"/>
        <end position="67"/>
    </location>
</feature>
<gene>
    <name evidence="4" type="ORF">CATYP_06770</name>
</gene>
<evidence type="ECO:0000256" key="1">
    <source>
        <dbReference type="ARBA" id="ARBA00023004"/>
    </source>
</evidence>
<evidence type="ECO:0000313" key="5">
    <source>
        <dbReference type="Proteomes" id="UP000028504"/>
    </source>
</evidence>
<feature type="compositionally biased region" description="Low complexity" evidence="2">
    <location>
        <begin position="136"/>
        <end position="157"/>
    </location>
</feature>
<protein>
    <recommendedName>
        <fullName evidence="3">Ferrous iron transporter FeoA-like domain-containing protein</fullName>
    </recommendedName>
</protein>
<dbReference type="InterPro" id="IPR007167">
    <property type="entry name" value="Fe-transptr_FeoA-like"/>
</dbReference>
<dbReference type="InterPro" id="IPR008988">
    <property type="entry name" value="Transcriptional_repressor_C"/>
</dbReference>
<dbReference type="Gene3D" id="2.30.30.90">
    <property type="match status" value="1"/>
</dbReference>
<feature type="region of interest" description="Disordered" evidence="2">
    <location>
        <begin position="1"/>
        <end position="28"/>
    </location>
</feature>
<dbReference type="InterPro" id="IPR052713">
    <property type="entry name" value="FeoA"/>
</dbReference>
<sequence>MKTSSSTRPRHAGPRPHPGAQPGCTLADLRPGERGIIEQAAHAAETGGVGADVRPAAKDPNDPETKRERLQHRLVDLGFVPGGQVEALRRAPLGDPTIYRVADYEVALRARDARMIAVRRVAHGGEPDAAAQPNQPASDSAAGAGATAGTPAETIGR</sequence>
<dbReference type="EMBL" id="CP008944">
    <property type="protein sequence ID" value="AIG64347.1"/>
    <property type="molecule type" value="Genomic_DNA"/>
</dbReference>
<dbReference type="PANTHER" id="PTHR42954">
    <property type="entry name" value="FE(2+) TRANSPORT PROTEIN A"/>
    <property type="match status" value="1"/>
</dbReference>
<evidence type="ECO:0000259" key="3">
    <source>
        <dbReference type="SMART" id="SM00899"/>
    </source>
</evidence>
<proteinExistence type="predicted"/>
<dbReference type="SUPFAM" id="SSF50037">
    <property type="entry name" value="C-terminal domain of transcriptional repressors"/>
    <property type="match status" value="1"/>
</dbReference>
<feature type="domain" description="Ferrous iron transporter FeoA-like" evidence="3">
    <location>
        <begin position="24"/>
        <end position="120"/>
    </location>
</feature>
<dbReference type="InterPro" id="IPR038157">
    <property type="entry name" value="FeoA_core_dom"/>
</dbReference>
<dbReference type="SMART" id="SM00899">
    <property type="entry name" value="FeoA"/>
    <property type="match status" value="1"/>
</dbReference>
<dbReference type="Pfam" id="PF04023">
    <property type="entry name" value="FeoA"/>
    <property type="match status" value="1"/>
</dbReference>
<evidence type="ECO:0000256" key="2">
    <source>
        <dbReference type="SAM" id="MobiDB-lite"/>
    </source>
</evidence>